<comment type="caution">
    <text evidence="1">The sequence shown here is derived from an EMBL/GenBank/DDBJ whole genome shotgun (WGS) entry which is preliminary data.</text>
</comment>
<proteinExistence type="predicted"/>
<evidence type="ECO:0000313" key="2">
    <source>
        <dbReference type="Proteomes" id="UP000821866"/>
    </source>
</evidence>
<dbReference type="Proteomes" id="UP000821866">
    <property type="component" value="Chromosome 4"/>
</dbReference>
<name>A0A9J6E322_RHIMP</name>
<keyword evidence="2" id="KW-1185">Reference proteome</keyword>
<sequence>MRSIFTRKRKEPVMIAKSEQEAQTKIRRFDLTDDENISNDEAVTNNVVKLHEKAIMEYEKAVAEFSDGEEDLDVRDIIKPPNTTSSVLDNAKVRRNYFPDLTNNDVKEMAAFFSIDLDPTSQGNYETYFGSGGGIDDGSSFERRFISGPAFVVTLSHRLMNMVEIQSRNGTIMEFARQLFNEFPTLYRPKSDDPSVWINYFVKWVSVLNDTHNLSETLKMPQALTSLGAMAILQDLARVRNRLGSAEFRDDFTMFKRMVRVIKTGLYPEESNLKQPRTMSVKKRYCALLVAHSYLEQRFDAIMRYGRFAENAFLWHSFFHRRQDKFGILCQEICKGNVDLASVPMELLYDLDDKCSAYLSDFKQYSFASLDSPDSVYLPEIASPISLAAMYVDVLTKYQLINITASNVVRDYYERIMSYVKGDRICKTMVITKSKYDYNVREESMYSEEEQRDRRRQRLDLTWTNKQLNKTMRFCELAWTPIFPAMLRNRLVSKTCGRRIKGLDSSPHEPFNNCNCDDSIRMIPDKEVIKWRKVHEKEGEEYTNLMMTVDERSRYLDIVKARKMMSDQQLLNPTLAQITHTGRDILQVNEICKQWDPSFENEPKSNDMEVDNPYSLFPNVIDELVDNDVINRTLTGYMDADGNFLTLRDNNYESRVGYPGAVDFTQGRGGDQMDNNIMMLAVQNAITSEQNRVLLGENIEMAEDEEDKGSASENIQRATELLPYYGFANKHQILTIESIFRYLYVYGRSVDTLKFALSFGIHPIALYNLCGTRDGAYDLYSKTRASSNLTSSVTSVYMPSDSKDGFSVSQIFTKGIENDPNYHEHIDARRLLTGWLRRNNMLKKSEIYADITQSFLAVFQIGPEILKRLMNMAGCSIIDFITYVYNFAIQSTMNNAKKSAVTNSEGGTLGDIVDDDKDYNWMDEPRPSIMMRFVAMYRDRTSREYNDKTRTYINEHTFFDDQVAMSLNGSYMNTLRTQLEDVSNRNRRYMERGAHPNQRRDIVAEILDNFTYKCISQPPNLKPDWGIDIRILEHVNIYIVKRKVTDVSYSVHYYENNHALGNDLRYFLKHNTPIDGEYDK</sequence>
<dbReference type="EMBL" id="JABSTU010000006">
    <property type="protein sequence ID" value="KAH8028742.1"/>
    <property type="molecule type" value="Genomic_DNA"/>
</dbReference>
<reference evidence="1" key="1">
    <citation type="journal article" date="2020" name="Cell">
        <title>Large-Scale Comparative Analyses of Tick Genomes Elucidate Their Genetic Diversity and Vector Capacities.</title>
        <authorList>
            <consortium name="Tick Genome and Microbiome Consortium (TIGMIC)"/>
            <person name="Jia N."/>
            <person name="Wang J."/>
            <person name="Shi W."/>
            <person name="Du L."/>
            <person name="Sun Y."/>
            <person name="Zhan W."/>
            <person name="Jiang J.F."/>
            <person name="Wang Q."/>
            <person name="Zhang B."/>
            <person name="Ji P."/>
            <person name="Bell-Sakyi L."/>
            <person name="Cui X.M."/>
            <person name="Yuan T.T."/>
            <person name="Jiang B.G."/>
            <person name="Yang W.F."/>
            <person name="Lam T.T."/>
            <person name="Chang Q.C."/>
            <person name="Ding S.J."/>
            <person name="Wang X.J."/>
            <person name="Zhu J.G."/>
            <person name="Ruan X.D."/>
            <person name="Zhao L."/>
            <person name="Wei J.T."/>
            <person name="Ye R.Z."/>
            <person name="Que T.C."/>
            <person name="Du C.H."/>
            <person name="Zhou Y.H."/>
            <person name="Cheng J.X."/>
            <person name="Dai P.F."/>
            <person name="Guo W.B."/>
            <person name="Han X.H."/>
            <person name="Huang E.J."/>
            <person name="Li L.F."/>
            <person name="Wei W."/>
            <person name="Gao Y.C."/>
            <person name="Liu J.Z."/>
            <person name="Shao H.Z."/>
            <person name="Wang X."/>
            <person name="Wang C.C."/>
            <person name="Yang T.C."/>
            <person name="Huo Q.B."/>
            <person name="Li W."/>
            <person name="Chen H.Y."/>
            <person name="Chen S.E."/>
            <person name="Zhou L.G."/>
            <person name="Ni X.B."/>
            <person name="Tian J.H."/>
            <person name="Sheng Y."/>
            <person name="Liu T."/>
            <person name="Pan Y.S."/>
            <person name="Xia L.Y."/>
            <person name="Li J."/>
            <person name="Zhao F."/>
            <person name="Cao W.C."/>
        </authorList>
    </citation>
    <scope>NUCLEOTIDE SEQUENCE</scope>
    <source>
        <strain evidence="1">Rmic-2018</strain>
    </source>
</reference>
<reference evidence="1" key="2">
    <citation type="submission" date="2021-09" db="EMBL/GenBank/DDBJ databases">
        <authorList>
            <person name="Jia N."/>
            <person name="Wang J."/>
            <person name="Shi W."/>
            <person name="Du L."/>
            <person name="Sun Y."/>
            <person name="Zhan W."/>
            <person name="Jiang J."/>
            <person name="Wang Q."/>
            <person name="Zhang B."/>
            <person name="Ji P."/>
            <person name="Sakyi L.B."/>
            <person name="Cui X."/>
            <person name="Yuan T."/>
            <person name="Jiang B."/>
            <person name="Yang W."/>
            <person name="Lam T.T.-Y."/>
            <person name="Chang Q."/>
            <person name="Ding S."/>
            <person name="Wang X."/>
            <person name="Zhu J."/>
            <person name="Ruan X."/>
            <person name="Zhao L."/>
            <person name="Wei J."/>
            <person name="Que T."/>
            <person name="Du C."/>
            <person name="Cheng J."/>
            <person name="Dai P."/>
            <person name="Han X."/>
            <person name="Huang E."/>
            <person name="Gao Y."/>
            <person name="Liu J."/>
            <person name="Shao H."/>
            <person name="Ye R."/>
            <person name="Li L."/>
            <person name="Wei W."/>
            <person name="Wang X."/>
            <person name="Wang C."/>
            <person name="Huo Q."/>
            <person name="Li W."/>
            <person name="Guo W."/>
            <person name="Chen H."/>
            <person name="Chen S."/>
            <person name="Zhou L."/>
            <person name="Zhou L."/>
            <person name="Ni X."/>
            <person name="Tian J."/>
            <person name="Zhou Y."/>
            <person name="Sheng Y."/>
            <person name="Liu T."/>
            <person name="Pan Y."/>
            <person name="Xia L."/>
            <person name="Li J."/>
            <person name="Zhao F."/>
            <person name="Cao W."/>
        </authorList>
    </citation>
    <scope>NUCLEOTIDE SEQUENCE</scope>
    <source>
        <strain evidence="1">Rmic-2018</strain>
        <tissue evidence="1">Larvae</tissue>
    </source>
</reference>
<protein>
    <submittedName>
        <fullName evidence="1">Uncharacterized protein</fullName>
    </submittedName>
</protein>
<organism evidence="1 2">
    <name type="scientific">Rhipicephalus microplus</name>
    <name type="common">Cattle tick</name>
    <name type="synonym">Boophilus microplus</name>
    <dbReference type="NCBI Taxonomy" id="6941"/>
    <lineage>
        <taxon>Eukaryota</taxon>
        <taxon>Metazoa</taxon>
        <taxon>Ecdysozoa</taxon>
        <taxon>Arthropoda</taxon>
        <taxon>Chelicerata</taxon>
        <taxon>Arachnida</taxon>
        <taxon>Acari</taxon>
        <taxon>Parasitiformes</taxon>
        <taxon>Ixodida</taxon>
        <taxon>Ixodoidea</taxon>
        <taxon>Ixodidae</taxon>
        <taxon>Rhipicephalinae</taxon>
        <taxon>Rhipicephalus</taxon>
        <taxon>Boophilus</taxon>
    </lineage>
</organism>
<evidence type="ECO:0000313" key="1">
    <source>
        <dbReference type="EMBL" id="KAH8028742.1"/>
    </source>
</evidence>
<gene>
    <name evidence="1" type="ORF">HPB51_018224</name>
</gene>
<dbReference type="AlphaFoldDB" id="A0A9J6E322"/>
<accession>A0A9J6E322</accession>